<evidence type="ECO:0000313" key="4">
    <source>
        <dbReference type="Proteomes" id="UP000184774"/>
    </source>
</evidence>
<keyword evidence="1" id="KW-0472">Membrane</keyword>
<reference evidence="3 4" key="1">
    <citation type="submission" date="2016-12" db="EMBL/GenBank/DDBJ databases">
        <authorList>
            <person name="Song W.-J."/>
            <person name="Kurnit D.M."/>
        </authorList>
    </citation>
    <scope>NUCLEOTIDE SEQUENCE [LARGE SCALE GENOMIC DNA]</scope>
    <source>
        <strain evidence="3 4">CECT 9026</strain>
    </source>
</reference>
<reference evidence="2" key="2">
    <citation type="submission" date="2019-11" db="EMBL/GenBank/DDBJ databases">
        <authorList>
            <person name="January G."/>
            <person name="Bunk B."/>
        </authorList>
    </citation>
    <scope>NUCLEOTIDE SEQUENCE</scope>
    <source>
        <strain evidence="2">3.6</strain>
    </source>
</reference>
<organism evidence="3 4">
    <name type="scientific">Vibrio spartinae</name>
    <dbReference type="NCBI Taxonomy" id="1918945"/>
    <lineage>
        <taxon>Bacteria</taxon>
        <taxon>Pseudomonadati</taxon>
        <taxon>Pseudomonadota</taxon>
        <taxon>Gammaproteobacteria</taxon>
        <taxon>Vibrionales</taxon>
        <taxon>Vibrionaceae</taxon>
        <taxon>Vibrio</taxon>
    </lineage>
</organism>
<dbReference type="AlphaFoldDB" id="A0A1N6M860"/>
<dbReference type="EMBL" id="FSSB01000019">
    <property type="protein sequence ID" value="SIO95550.1"/>
    <property type="molecule type" value="Genomic_DNA"/>
</dbReference>
<keyword evidence="1" id="KW-1133">Transmembrane helix</keyword>
<evidence type="ECO:0000256" key="1">
    <source>
        <dbReference type="SAM" id="Phobius"/>
    </source>
</evidence>
<keyword evidence="1" id="KW-0812">Transmembrane</keyword>
<reference evidence="2 5" key="3">
    <citation type="journal article" date="2020" name="J. Nat. Prod.">
        <title>Genomics-Metabolomics Profiling Disclosed Marine Vibrio spartinae 3.6 as a Producer of a New Branched Side Chain Prodigiosin.</title>
        <authorList>
            <person name="Vitale G.A."/>
            <person name="Sciarretta M."/>
            <person name="Palma Esposito F."/>
            <person name="January G.G."/>
            <person name="Giaccio M."/>
            <person name="Bunk B."/>
            <person name="Sproer C."/>
            <person name="Bajerski F."/>
            <person name="Power D."/>
            <person name="Festa C."/>
            <person name="Monti M.C."/>
            <person name="D'Auria M.V."/>
            <person name="de Pascale D."/>
        </authorList>
    </citation>
    <scope>NUCLEOTIDE SEQUENCE [LARGE SCALE GENOMIC DNA]</scope>
    <source>
        <strain evidence="2 5">3.6</strain>
    </source>
</reference>
<feature type="transmembrane region" description="Helical" evidence="1">
    <location>
        <begin position="9"/>
        <end position="28"/>
    </location>
</feature>
<feature type="transmembrane region" description="Helical" evidence="1">
    <location>
        <begin position="34"/>
        <end position="51"/>
    </location>
</feature>
<keyword evidence="5" id="KW-1185">Reference proteome</keyword>
<gene>
    <name evidence="3" type="ORF">VSP9026_03297</name>
    <name evidence="2" type="ORF">Vspart_00035</name>
</gene>
<sequence length="59" mass="6460">MLNKIDRLTIYALMGFISFGALVISTSASEQASLMPVWGVIAAMIGLQLEVQQYDTSKH</sequence>
<dbReference type="OrthoDB" id="5828194at2"/>
<dbReference type="EMBL" id="CP046268">
    <property type="protein sequence ID" value="QMV12843.1"/>
    <property type="molecule type" value="Genomic_DNA"/>
</dbReference>
<dbReference type="Proteomes" id="UP000515264">
    <property type="component" value="Chromosome 1"/>
</dbReference>
<evidence type="ECO:0000313" key="5">
    <source>
        <dbReference type="Proteomes" id="UP000515264"/>
    </source>
</evidence>
<evidence type="ECO:0000313" key="2">
    <source>
        <dbReference type="EMBL" id="QMV12843.1"/>
    </source>
</evidence>
<evidence type="ECO:0000313" key="3">
    <source>
        <dbReference type="EMBL" id="SIO95550.1"/>
    </source>
</evidence>
<proteinExistence type="predicted"/>
<accession>A0A1N6M860</accession>
<dbReference type="Proteomes" id="UP000184774">
    <property type="component" value="Unassembled WGS sequence"/>
</dbReference>
<protein>
    <submittedName>
        <fullName evidence="3">Uncharacterized protein</fullName>
    </submittedName>
</protein>
<name>A0A1N6M860_9VIBR</name>
<dbReference type="RefSeq" id="WP_074374049.1">
    <property type="nucleotide sequence ID" value="NZ_AP024907.1"/>
</dbReference>